<feature type="region of interest" description="Disordered" evidence="1">
    <location>
        <begin position="1"/>
        <end position="21"/>
    </location>
</feature>
<dbReference type="Proteomes" id="UP000011115">
    <property type="component" value="Unassembled WGS sequence"/>
</dbReference>
<accession>M1DPY9</accession>
<dbReference type="PaxDb" id="4113-PGSC0003DMT400092516"/>
<sequence>MPPKRDNAMNQPATPADPLNEQVTHDEFRAAFQVLAQDMTAQLALHMPHAQYIRSTDAYSKLHPIMMQAQVLRFGHVISSYRHHISDSRGVSLGLLVTLGPVLRLGASLGA</sequence>
<organism evidence="2 3">
    <name type="scientific">Solanum tuberosum</name>
    <name type="common">Potato</name>
    <dbReference type="NCBI Taxonomy" id="4113"/>
    <lineage>
        <taxon>Eukaryota</taxon>
        <taxon>Viridiplantae</taxon>
        <taxon>Streptophyta</taxon>
        <taxon>Embryophyta</taxon>
        <taxon>Tracheophyta</taxon>
        <taxon>Spermatophyta</taxon>
        <taxon>Magnoliopsida</taxon>
        <taxon>eudicotyledons</taxon>
        <taxon>Gunneridae</taxon>
        <taxon>Pentapetalae</taxon>
        <taxon>asterids</taxon>
        <taxon>lamiids</taxon>
        <taxon>Solanales</taxon>
        <taxon>Solanaceae</taxon>
        <taxon>Solanoideae</taxon>
        <taxon>Solaneae</taxon>
        <taxon>Solanum</taxon>
    </lineage>
</organism>
<evidence type="ECO:0000256" key="1">
    <source>
        <dbReference type="SAM" id="MobiDB-lite"/>
    </source>
</evidence>
<proteinExistence type="predicted"/>
<protein>
    <recommendedName>
        <fullName evidence="4">Gag-pol polyprotein</fullName>
    </recommendedName>
</protein>
<dbReference type="InParanoid" id="M1DPY9"/>
<dbReference type="AlphaFoldDB" id="M1DPY9"/>
<evidence type="ECO:0008006" key="4">
    <source>
        <dbReference type="Google" id="ProtNLM"/>
    </source>
</evidence>
<name>M1DPY9_SOLTU</name>
<reference evidence="2" key="2">
    <citation type="submission" date="2015-06" db="UniProtKB">
        <authorList>
            <consortium name="EnsemblPlants"/>
        </authorList>
    </citation>
    <scope>IDENTIFICATION</scope>
    <source>
        <strain evidence="2">DM1-3 516 R44</strain>
    </source>
</reference>
<reference evidence="3" key="1">
    <citation type="journal article" date="2011" name="Nature">
        <title>Genome sequence and analysis of the tuber crop potato.</title>
        <authorList>
            <consortium name="The Potato Genome Sequencing Consortium"/>
        </authorList>
    </citation>
    <scope>NUCLEOTIDE SEQUENCE [LARGE SCALE GENOMIC DNA]</scope>
    <source>
        <strain evidence="3">cv. DM1-3 516 R44</strain>
    </source>
</reference>
<dbReference type="Gramene" id="PGSC0003DMT400092516">
    <property type="protein sequence ID" value="PGSC0003DMT400092516"/>
    <property type="gene ID" value="PGSC0003DMG400042087"/>
</dbReference>
<evidence type="ECO:0000313" key="2">
    <source>
        <dbReference type="EnsemblPlants" id="PGSC0003DMT400092516"/>
    </source>
</evidence>
<keyword evidence="3" id="KW-1185">Reference proteome</keyword>
<dbReference type="HOGENOM" id="CLU_2162891_0_0_1"/>
<dbReference type="EnsemblPlants" id="PGSC0003DMT400092516">
    <property type="protein sequence ID" value="PGSC0003DMT400092516"/>
    <property type="gene ID" value="PGSC0003DMG400042087"/>
</dbReference>
<evidence type="ECO:0000313" key="3">
    <source>
        <dbReference type="Proteomes" id="UP000011115"/>
    </source>
</evidence>